<organism evidence="2 3">
    <name type="scientific">Caldovatus sediminis</name>
    <dbReference type="NCBI Taxonomy" id="2041189"/>
    <lineage>
        <taxon>Bacteria</taxon>
        <taxon>Pseudomonadati</taxon>
        <taxon>Pseudomonadota</taxon>
        <taxon>Alphaproteobacteria</taxon>
        <taxon>Acetobacterales</taxon>
        <taxon>Roseomonadaceae</taxon>
        <taxon>Caldovatus</taxon>
    </lineage>
</organism>
<dbReference type="RefSeq" id="WP_188901663.1">
    <property type="nucleotide sequence ID" value="NZ_BMKS01000009.1"/>
</dbReference>
<feature type="region of interest" description="Disordered" evidence="1">
    <location>
        <begin position="1"/>
        <end position="25"/>
    </location>
</feature>
<evidence type="ECO:0000313" key="2">
    <source>
        <dbReference type="EMBL" id="GGG40579.1"/>
    </source>
</evidence>
<dbReference type="EMBL" id="BMKS01000009">
    <property type="protein sequence ID" value="GGG40579.1"/>
    <property type="molecule type" value="Genomic_DNA"/>
</dbReference>
<dbReference type="Proteomes" id="UP000597507">
    <property type="component" value="Unassembled WGS sequence"/>
</dbReference>
<evidence type="ECO:0000256" key="1">
    <source>
        <dbReference type="SAM" id="MobiDB-lite"/>
    </source>
</evidence>
<sequence>MTNATRQPDLFAGQPPADQEFTPERMAPVVRPRLAALLAEARAAERLPWDARTAAVNAVVFHQMARWLPEAERDRLRAEFRAELARLGAQA</sequence>
<evidence type="ECO:0000313" key="3">
    <source>
        <dbReference type="Proteomes" id="UP000597507"/>
    </source>
</evidence>
<protein>
    <submittedName>
        <fullName evidence="2">Uncharacterized protein</fullName>
    </submittedName>
</protein>
<name>A0A8J3ED30_9PROT</name>
<proteinExistence type="predicted"/>
<keyword evidence="3" id="KW-1185">Reference proteome</keyword>
<reference evidence="2 3" key="1">
    <citation type="journal article" date="2014" name="Int. J. Syst. Evol. Microbiol.">
        <title>Complete genome sequence of Corynebacterium casei LMG S-19264T (=DSM 44701T), isolated from a smear-ripened cheese.</title>
        <authorList>
            <consortium name="US DOE Joint Genome Institute (JGI-PGF)"/>
            <person name="Walter F."/>
            <person name="Albersmeier A."/>
            <person name="Kalinowski J."/>
            <person name="Ruckert C."/>
        </authorList>
    </citation>
    <scope>NUCLEOTIDE SEQUENCE [LARGE SCALE GENOMIC DNA]</scope>
    <source>
        <strain evidence="2 3">CGMCC 1.16330</strain>
    </source>
</reference>
<accession>A0A8J3ED30</accession>
<dbReference type="AlphaFoldDB" id="A0A8J3ED30"/>
<comment type="caution">
    <text evidence="2">The sequence shown here is derived from an EMBL/GenBank/DDBJ whole genome shotgun (WGS) entry which is preliminary data.</text>
</comment>
<gene>
    <name evidence="2" type="ORF">GCM10010964_30230</name>
</gene>